<dbReference type="PANTHER" id="PTHR13767:SF2">
    <property type="entry name" value="PSEUDOURIDYLATE SYNTHASE TRUB1"/>
    <property type="match status" value="1"/>
</dbReference>
<dbReference type="GO" id="GO:0003723">
    <property type="term" value="F:RNA binding"/>
    <property type="evidence" value="ECO:0007669"/>
    <property type="project" value="InterPro"/>
</dbReference>
<dbReference type="GO" id="GO:0160148">
    <property type="term" value="F:tRNA pseudouridine(55) synthase activity"/>
    <property type="evidence" value="ECO:0007669"/>
    <property type="project" value="UniProtKB-EC"/>
</dbReference>
<comment type="caution">
    <text evidence="8">The sequence shown here is derived from an EMBL/GenBank/DDBJ whole genome shotgun (WGS) entry which is preliminary data.</text>
</comment>
<dbReference type="InterPro" id="IPR014780">
    <property type="entry name" value="tRNA_psdUridine_synth_TruB"/>
</dbReference>
<evidence type="ECO:0000256" key="1">
    <source>
        <dbReference type="ARBA" id="ARBA00000385"/>
    </source>
</evidence>
<dbReference type="Pfam" id="PF01509">
    <property type="entry name" value="TruB_N"/>
    <property type="match status" value="1"/>
</dbReference>
<evidence type="ECO:0000259" key="7">
    <source>
        <dbReference type="Pfam" id="PF16198"/>
    </source>
</evidence>
<evidence type="ECO:0000313" key="9">
    <source>
        <dbReference type="Proteomes" id="UP000473699"/>
    </source>
</evidence>
<dbReference type="InterPro" id="IPR002501">
    <property type="entry name" value="PsdUridine_synth_N"/>
</dbReference>
<dbReference type="InterPro" id="IPR020103">
    <property type="entry name" value="PsdUridine_synth_cat_dom_sf"/>
</dbReference>
<evidence type="ECO:0000313" key="8">
    <source>
        <dbReference type="EMBL" id="MST55156.1"/>
    </source>
</evidence>
<dbReference type="PANTHER" id="PTHR13767">
    <property type="entry name" value="TRNA-PSEUDOURIDINE SYNTHASE"/>
    <property type="match status" value="1"/>
</dbReference>
<dbReference type="NCBIfam" id="TIGR00431">
    <property type="entry name" value="TruB"/>
    <property type="match status" value="1"/>
</dbReference>
<organism evidence="8 9">
    <name type="scientific">Pyramidobacter porci</name>
    <dbReference type="NCBI Taxonomy" id="2605789"/>
    <lineage>
        <taxon>Bacteria</taxon>
        <taxon>Thermotogati</taxon>
        <taxon>Synergistota</taxon>
        <taxon>Synergistia</taxon>
        <taxon>Synergistales</taxon>
        <taxon>Dethiosulfovibrionaceae</taxon>
        <taxon>Pyramidobacter</taxon>
    </lineage>
</organism>
<reference evidence="8 9" key="1">
    <citation type="submission" date="2019-08" db="EMBL/GenBank/DDBJ databases">
        <title>In-depth cultivation of the pig gut microbiome towards novel bacterial diversity and tailored functional studies.</title>
        <authorList>
            <person name="Wylensek D."/>
            <person name="Hitch T.C.A."/>
            <person name="Clavel T."/>
        </authorList>
    </citation>
    <scope>NUCLEOTIDE SEQUENCE [LARGE SCALE GENOMIC DNA]</scope>
    <source>
        <strain evidence="8 9">SM-530-WT-4B</strain>
    </source>
</reference>
<protein>
    <recommendedName>
        <fullName evidence="5">tRNA pseudouridine synthase B</fullName>
        <ecNumber evidence="5">5.4.99.25</ecNumber>
    </recommendedName>
    <alternativeName>
        <fullName evidence="5">tRNA pseudouridine(55) synthase</fullName>
        <shortName evidence="5">Psi55 synthase</shortName>
    </alternativeName>
    <alternativeName>
        <fullName evidence="5">tRNA pseudouridylate synthase</fullName>
    </alternativeName>
    <alternativeName>
        <fullName evidence="5">tRNA-uridine isomerase</fullName>
    </alternativeName>
</protein>
<keyword evidence="4 5" id="KW-0413">Isomerase</keyword>
<evidence type="ECO:0000256" key="4">
    <source>
        <dbReference type="ARBA" id="ARBA00023235"/>
    </source>
</evidence>
<sequence>MYNGILVLDKIYGAPSRGCVTAVSKALGGRKQKIGHAGTLDTSASGTLVLLAGSATRLSEAVMNLPKSYLARVTFGWETSTDDATGEPLSEPTPVFYDEAALRGALPAFQGVRLQTPPRVSAVKVDGTRAHKLARSGREPDIRPRPVNVTSIRYLGRDETGAASLLVRCHRGTYVRSLARDLGRALGAGAHLSGLRRLCVGCYRAEEALPYNPQAPAGGAELAGRIQSVESLASQYYSYDANAFCEKRLGNGLGVYVSFMRFRNPGVVPVDEGVMVVGKDCLCLGALRVENDRAVVYPQANIPKAVRL</sequence>
<feature type="domain" description="tRNA pseudouridylate synthase B C-terminal" evidence="7">
    <location>
        <begin position="176"/>
        <end position="207"/>
    </location>
</feature>
<gene>
    <name evidence="5 8" type="primary">truB</name>
    <name evidence="8" type="ORF">FYJ74_03750</name>
</gene>
<dbReference type="InterPro" id="IPR032819">
    <property type="entry name" value="TruB_C"/>
</dbReference>
<dbReference type="GO" id="GO:0031119">
    <property type="term" value="P:tRNA pseudouridine synthesis"/>
    <property type="evidence" value="ECO:0007669"/>
    <property type="project" value="UniProtKB-UniRule"/>
</dbReference>
<dbReference type="SUPFAM" id="SSF55120">
    <property type="entry name" value="Pseudouridine synthase"/>
    <property type="match status" value="1"/>
</dbReference>
<dbReference type="Proteomes" id="UP000473699">
    <property type="component" value="Unassembled WGS sequence"/>
</dbReference>
<evidence type="ECO:0000259" key="6">
    <source>
        <dbReference type="Pfam" id="PF01509"/>
    </source>
</evidence>
<proteinExistence type="inferred from homology"/>
<evidence type="ECO:0000256" key="5">
    <source>
        <dbReference type="HAMAP-Rule" id="MF_01080"/>
    </source>
</evidence>
<dbReference type="AlphaFoldDB" id="A0A6L5YA57"/>
<dbReference type="EC" id="5.4.99.25" evidence="5"/>
<comment type="similarity">
    <text evidence="2 5">Belongs to the pseudouridine synthase TruB family. Type 1 subfamily.</text>
</comment>
<name>A0A6L5YA57_9BACT</name>
<keyword evidence="9" id="KW-1185">Reference proteome</keyword>
<feature type="active site" description="Nucleophile" evidence="5">
    <location>
        <position position="41"/>
    </location>
</feature>
<dbReference type="HAMAP" id="MF_01080">
    <property type="entry name" value="TruB_bact"/>
    <property type="match status" value="1"/>
</dbReference>
<feature type="domain" description="Pseudouridine synthase II N-terminal" evidence="6">
    <location>
        <begin position="31"/>
        <end position="175"/>
    </location>
</feature>
<dbReference type="EMBL" id="VUNH01000003">
    <property type="protein sequence ID" value="MST55156.1"/>
    <property type="molecule type" value="Genomic_DNA"/>
</dbReference>
<evidence type="ECO:0000256" key="3">
    <source>
        <dbReference type="ARBA" id="ARBA00022694"/>
    </source>
</evidence>
<evidence type="ECO:0000256" key="2">
    <source>
        <dbReference type="ARBA" id="ARBA00005642"/>
    </source>
</evidence>
<dbReference type="RefSeq" id="WP_154528263.1">
    <property type="nucleotide sequence ID" value="NZ_VUNH01000003.1"/>
</dbReference>
<accession>A0A6L5YA57</accession>
<dbReference type="Gene3D" id="3.30.2350.10">
    <property type="entry name" value="Pseudouridine synthase"/>
    <property type="match status" value="1"/>
</dbReference>
<dbReference type="Pfam" id="PF16198">
    <property type="entry name" value="TruB_C_2"/>
    <property type="match status" value="1"/>
</dbReference>
<comment type="function">
    <text evidence="5">Responsible for synthesis of pseudouridine from uracil-55 in the psi GC loop of transfer RNAs.</text>
</comment>
<comment type="catalytic activity">
    <reaction evidence="1 5">
        <text>uridine(55) in tRNA = pseudouridine(55) in tRNA</text>
        <dbReference type="Rhea" id="RHEA:42532"/>
        <dbReference type="Rhea" id="RHEA-COMP:10101"/>
        <dbReference type="Rhea" id="RHEA-COMP:10102"/>
        <dbReference type="ChEBI" id="CHEBI:65314"/>
        <dbReference type="ChEBI" id="CHEBI:65315"/>
        <dbReference type="EC" id="5.4.99.25"/>
    </reaction>
</comment>
<keyword evidence="3 5" id="KW-0819">tRNA processing</keyword>
<dbReference type="GO" id="GO:1990481">
    <property type="term" value="P:mRNA pseudouridine synthesis"/>
    <property type="evidence" value="ECO:0007669"/>
    <property type="project" value="TreeGrafter"/>
</dbReference>